<dbReference type="PROSITE" id="PS51257">
    <property type="entry name" value="PROKAR_LIPOPROTEIN"/>
    <property type="match status" value="1"/>
</dbReference>
<protein>
    <submittedName>
        <fullName evidence="1">Uncharacterized protein</fullName>
    </submittedName>
</protein>
<dbReference type="GO" id="GO:0019867">
    <property type="term" value="C:outer membrane"/>
    <property type="evidence" value="ECO:0007669"/>
    <property type="project" value="InterPro"/>
</dbReference>
<dbReference type="InterPro" id="IPR007485">
    <property type="entry name" value="LPS_assembly_LptE"/>
</dbReference>
<organism evidence="1">
    <name type="scientific">hydrothermal vent metagenome</name>
    <dbReference type="NCBI Taxonomy" id="652676"/>
    <lineage>
        <taxon>unclassified sequences</taxon>
        <taxon>metagenomes</taxon>
        <taxon>ecological metagenomes</taxon>
    </lineage>
</organism>
<gene>
    <name evidence="1" type="ORF">MNBD_BACTEROID04-751</name>
</gene>
<evidence type="ECO:0000313" key="1">
    <source>
        <dbReference type="EMBL" id="VAW18468.1"/>
    </source>
</evidence>
<dbReference type="GO" id="GO:0043165">
    <property type="term" value="P:Gram-negative-bacterium-type cell outer membrane assembly"/>
    <property type="evidence" value="ECO:0007669"/>
    <property type="project" value="InterPro"/>
</dbReference>
<dbReference type="EMBL" id="UOER01000023">
    <property type="protein sequence ID" value="VAW18468.1"/>
    <property type="molecule type" value="Genomic_DNA"/>
</dbReference>
<sequence>MKKFSYTILILLVFTAQSCGIKVTYGFTGTNLHPDVKTVQIDYFPNNAVLIEPVLSQEFTLRLQDLFLQQTNLDLVKSGGDLQFEGEITGYKINPMTATAQQTAAQNRLTVTVNVRFYNNKVEEDNFEQTFSHFYDFDADAQLTGGLLDDALNEILERITQDIFNASVAKW</sequence>
<proteinExistence type="predicted"/>
<accession>A0A3B0TKD8</accession>
<dbReference type="AlphaFoldDB" id="A0A3B0TKD8"/>
<name>A0A3B0TKD8_9ZZZZ</name>
<dbReference type="Pfam" id="PF04390">
    <property type="entry name" value="LptE"/>
    <property type="match status" value="1"/>
</dbReference>
<reference evidence="1" key="1">
    <citation type="submission" date="2018-06" db="EMBL/GenBank/DDBJ databases">
        <authorList>
            <person name="Zhirakovskaya E."/>
        </authorList>
    </citation>
    <scope>NUCLEOTIDE SEQUENCE</scope>
</reference>